<comment type="caution">
    <text evidence="8">The sequence shown here is derived from an EMBL/GenBank/DDBJ whole genome shotgun (WGS) entry which is preliminary data.</text>
</comment>
<evidence type="ECO:0000259" key="7">
    <source>
        <dbReference type="Pfam" id="PF09924"/>
    </source>
</evidence>
<keyword evidence="2" id="KW-1003">Cell membrane</keyword>
<evidence type="ECO:0000313" key="8">
    <source>
        <dbReference type="EMBL" id="KZZ97711.1"/>
    </source>
</evidence>
<dbReference type="EMBL" id="AZGY01000006">
    <property type="protein sequence ID" value="KZZ97711.1"/>
    <property type="molecule type" value="Genomic_DNA"/>
</dbReference>
<gene>
    <name evidence="8" type="ORF">AAL_03675</name>
</gene>
<feature type="compositionally biased region" description="Low complexity" evidence="6">
    <location>
        <begin position="47"/>
        <end position="56"/>
    </location>
</feature>
<accession>A0A168DG67</accession>
<evidence type="ECO:0000256" key="3">
    <source>
        <dbReference type="ARBA" id="ARBA00022692"/>
    </source>
</evidence>
<evidence type="ECO:0000256" key="4">
    <source>
        <dbReference type="ARBA" id="ARBA00022989"/>
    </source>
</evidence>
<dbReference type="PANTHER" id="PTHR34697:SF2">
    <property type="entry name" value="PHOSPHATIDYLGLYCEROL LYSYLTRANSFERASE"/>
    <property type="match status" value="1"/>
</dbReference>
<dbReference type="AlphaFoldDB" id="A0A168DG67"/>
<dbReference type="OrthoDB" id="5421852at2759"/>
<evidence type="ECO:0000256" key="5">
    <source>
        <dbReference type="ARBA" id="ARBA00023136"/>
    </source>
</evidence>
<feature type="domain" description="Phosphatidylglycerol lysyltransferase C-terminal" evidence="7">
    <location>
        <begin position="93"/>
        <end position="402"/>
    </location>
</feature>
<name>A0A168DG67_9HYPO</name>
<dbReference type="GO" id="GO:0055091">
    <property type="term" value="P:phospholipid homeostasis"/>
    <property type="evidence" value="ECO:0007669"/>
    <property type="project" value="TreeGrafter"/>
</dbReference>
<dbReference type="InterPro" id="IPR024320">
    <property type="entry name" value="LPG_synthase_C"/>
</dbReference>
<dbReference type="Proteomes" id="UP000078544">
    <property type="component" value="Unassembled WGS sequence"/>
</dbReference>
<evidence type="ECO:0000256" key="1">
    <source>
        <dbReference type="ARBA" id="ARBA00004651"/>
    </source>
</evidence>
<organism evidence="8 9">
    <name type="scientific">Moelleriella libera RCEF 2490</name>
    <dbReference type="NCBI Taxonomy" id="1081109"/>
    <lineage>
        <taxon>Eukaryota</taxon>
        <taxon>Fungi</taxon>
        <taxon>Dikarya</taxon>
        <taxon>Ascomycota</taxon>
        <taxon>Pezizomycotina</taxon>
        <taxon>Sordariomycetes</taxon>
        <taxon>Hypocreomycetidae</taxon>
        <taxon>Hypocreales</taxon>
        <taxon>Clavicipitaceae</taxon>
        <taxon>Moelleriella</taxon>
    </lineage>
</organism>
<dbReference type="InterPro" id="IPR051211">
    <property type="entry name" value="PG_lysyltransferase"/>
</dbReference>
<protein>
    <recommendedName>
        <fullName evidence="7">Phosphatidylglycerol lysyltransferase C-terminal domain-containing protein</fullName>
    </recommendedName>
</protein>
<keyword evidence="4" id="KW-1133">Transmembrane helix</keyword>
<dbReference type="PANTHER" id="PTHR34697">
    <property type="entry name" value="PHOSPHATIDYLGLYCEROL LYSYLTRANSFERASE"/>
    <property type="match status" value="1"/>
</dbReference>
<keyword evidence="5" id="KW-0472">Membrane</keyword>
<sequence length="439" mass="49362">MNSEMSFHSELPSLWTKNPACLIERLARAAERELAGGHHNATRSAKSPTTLSPSRSSSRRESQEGRSLCDTLVISAEEQILDESYDKYSRTFHMVLLDPNYKIFTSPKGYGSIIYKTAKHTLVVVGDPLCSTEDMHAILEELRQFRRSRKLRLAFMGVSDAFLQYAKQQRWASFEFGCERVINPMNNDVLNKKAGKRMLSQNRQLLDPKKGGLKMHLYAPSITGIDLRLERQLEQLYGDWCGTKHDKGLRNKQAFITAYDIFSQRSKTAFLYTTRGAPTSAEGGDGHDDNGGVCGMAMLRQLGVNAGFHIDPCIASADAPRGTTDLLMVTAMRMLQRADISYLSLGAEPLATLQQQQQKGQQATPVRQMHLSDRLADMAYRKVTNHKAVAGKKVYNDKFHPDPALESSLHVVFPKTLFPVQEALAIMRIAHVRRKHMFD</sequence>
<evidence type="ECO:0000313" key="9">
    <source>
        <dbReference type="Proteomes" id="UP000078544"/>
    </source>
</evidence>
<reference evidence="8 9" key="1">
    <citation type="journal article" date="2016" name="Genome Biol. Evol.">
        <title>Divergent and convergent evolution of fungal pathogenicity.</title>
        <authorList>
            <person name="Shang Y."/>
            <person name="Xiao G."/>
            <person name="Zheng P."/>
            <person name="Cen K."/>
            <person name="Zhan S."/>
            <person name="Wang C."/>
        </authorList>
    </citation>
    <scope>NUCLEOTIDE SEQUENCE [LARGE SCALE GENOMIC DNA]</scope>
    <source>
        <strain evidence="8 9">RCEF 2490</strain>
    </source>
</reference>
<dbReference type="STRING" id="1081109.A0A168DG67"/>
<dbReference type="GO" id="GO:0005886">
    <property type="term" value="C:plasma membrane"/>
    <property type="evidence" value="ECO:0007669"/>
    <property type="project" value="UniProtKB-SubCell"/>
</dbReference>
<keyword evidence="3" id="KW-0812">Transmembrane</keyword>
<keyword evidence="9" id="KW-1185">Reference proteome</keyword>
<evidence type="ECO:0000256" key="2">
    <source>
        <dbReference type="ARBA" id="ARBA00022475"/>
    </source>
</evidence>
<dbReference type="GO" id="GO:0016755">
    <property type="term" value="F:aminoacyltransferase activity"/>
    <property type="evidence" value="ECO:0007669"/>
    <property type="project" value="TreeGrafter"/>
</dbReference>
<comment type="subcellular location">
    <subcellularLocation>
        <location evidence="1">Cell membrane</location>
        <topology evidence="1">Multi-pass membrane protein</topology>
    </subcellularLocation>
</comment>
<evidence type="ECO:0000256" key="6">
    <source>
        <dbReference type="SAM" id="MobiDB-lite"/>
    </source>
</evidence>
<proteinExistence type="predicted"/>
<dbReference type="Pfam" id="PF09924">
    <property type="entry name" value="LPG_synthase_C"/>
    <property type="match status" value="1"/>
</dbReference>
<feature type="region of interest" description="Disordered" evidence="6">
    <location>
        <begin position="34"/>
        <end position="64"/>
    </location>
</feature>